<dbReference type="EMBL" id="JASBWR010000040">
    <property type="protein sequence ID" value="KAJ9104368.1"/>
    <property type="molecule type" value="Genomic_DNA"/>
</dbReference>
<dbReference type="Proteomes" id="UP001241377">
    <property type="component" value="Unassembled WGS sequence"/>
</dbReference>
<protein>
    <submittedName>
        <fullName evidence="1">Uncharacterized protein</fullName>
    </submittedName>
</protein>
<evidence type="ECO:0000313" key="2">
    <source>
        <dbReference type="Proteomes" id="UP001241377"/>
    </source>
</evidence>
<keyword evidence="2" id="KW-1185">Reference proteome</keyword>
<gene>
    <name evidence="1" type="ORF">QFC19_004010</name>
</gene>
<reference evidence="1" key="1">
    <citation type="submission" date="2023-04" db="EMBL/GenBank/DDBJ databases">
        <title>Draft Genome sequencing of Naganishia species isolated from polar environments using Oxford Nanopore Technology.</title>
        <authorList>
            <person name="Leo P."/>
            <person name="Venkateswaran K."/>
        </authorList>
    </citation>
    <scope>NUCLEOTIDE SEQUENCE</scope>
    <source>
        <strain evidence="1">MNA-CCFEE 5261</strain>
    </source>
</reference>
<name>A0ACC2VYS2_9TREE</name>
<proteinExistence type="predicted"/>
<comment type="caution">
    <text evidence="1">The sequence shown here is derived from an EMBL/GenBank/DDBJ whole genome shotgun (WGS) entry which is preliminary data.</text>
</comment>
<sequence>MEEQLDEWIAFLKDYAEGGVTAAAIPVAPAFLSNASPQGKPSGDLRHFTLDSPVYRSTSITPDVARRVRDYAIAHRFLPPPRHPMEHLREAIIHDYDLHGSEQVQSIQSTLNVIQAFYGGVVAFTLFEKETQVLQAVSGPQDLLEALDLYQGKRIIPETSLCGHAALSTGAIFIPDFQNDWRYSRNPFASDMSASARDYIHTQVSLSGYVGVPVTLLLDPSSAIDSSVVPIGVINLLITDPEAAARVREPGHTMVLSEVARMLQTQLRATWDRNRLSKDAQMRRSISQFIEQTLARPCGRRIANEVKARPGESDDLKDFAKLACVQIRAVLSEADIAMIVDLRTTSCNKFSPLSILAFDGASSTVSEMEENLARSSSSEAVHMFLEGHRRTCSDAEELPSTFSSNIPGLECLLPAATKSHLIVPFTSTEAQMSSSTEEQYVFLIVVASARPSHHFGSMDLNYVKSMGGILRAHWLQSRVVEADAAKTRFLSSISHELRTPLHCIVNGLGLLQEAMTRRQSIQCEEYLHLINQSSTLLEQILNDVLDYGTITQTTTKQQLVQNEEFDLAQAVILAVQTSLPRMHPHIKGERDVEVLIEYEDRDWTVKSDATAFKRILVNGFTNAMKATQAGKIVVRLETMSDSRGIVCRIIDTGKGVSADIADKVFLPFVKGDPWIPGAGLGLNITQGLVSRMKGTVQLIPNRDCGMTFQVEVPIELRSRSDYDSSAAPLALVRPLIQRNMTLTEHTIVPSGRIVSTLLRVNSEFSSGDLASRAGSSTGSDHSDGLPRTPDLAPVAEAYAMNDLPCRLRVLVADDNEIGRKIAIRAIDNSHTDIVEADNGFKAFEIFKTFAPHLIFTDIGMPIWDGIKSSKEMRAFEAQTGRRRARIYAVTGLGSADPRLAEDGLQGTAQLDGWLTKGKHGFEHFRKIVRETLTEMQQEARSSLRILAA</sequence>
<evidence type="ECO:0000313" key="1">
    <source>
        <dbReference type="EMBL" id="KAJ9104368.1"/>
    </source>
</evidence>
<accession>A0ACC2VYS2</accession>
<organism evidence="1 2">
    <name type="scientific">Naganishia cerealis</name>
    <dbReference type="NCBI Taxonomy" id="610337"/>
    <lineage>
        <taxon>Eukaryota</taxon>
        <taxon>Fungi</taxon>
        <taxon>Dikarya</taxon>
        <taxon>Basidiomycota</taxon>
        <taxon>Agaricomycotina</taxon>
        <taxon>Tremellomycetes</taxon>
        <taxon>Filobasidiales</taxon>
        <taxon>Filobasidiaceae</taxon>
        <taxon>Naganishia</taxon>
    </lineage>
</organism>